<dbReference type="Gene3D" id="2.40.260.10">
    <property type="entry name" value="Sortase"/>
    <property type="match status" value="1"/>
</dbReference>
<reference evidence="3" key="1">
    <citation type="submission" date="2017-08" db="EMBL/GenBank/DDBJ databases">
        <authorList>
            <person name="Grouzdev D.S."/>
            <person name="Gaisin V.A."/>
            <person name="Rysina M.S."/>
            <person name="Gorlenko V.M."/>
        </authorList>
    </citation>
    <scope>NUCLEOTIDE SEQUENCE [LARGE SCALE GENOMIC DNA]</scope>
    <source>
        <strain evidence="3">Kir15-3F</strain>
    </source>
</reference>
<dbReference type="GO" id="GO:0016787">
    <property type="term" value="F:hydrolase activity"/>
    <property type="evidence" value="ECO:0007669"/>
    <property type="project" value="UniProtKB-KW"/>
</dbReference>
<comment type="caution">
    <text evidence="2">The sequence shown here is derived from an EMBL/GenBank/DDBJ whole genome shotgun (WGS) entry which is preliminary data.</text>
</comment>
<protein>
    <recommendedName>
        <fullName evidence="4">Sortase</fullName>
    </recommendedName>
</protein>
<dbReference type="OrthoDB" id="525039at2"/>
<evidence type="ECO:0000256" key="1">
    <source>
        <dbReference type="ARBA" id="ARBA00022801"/>
    </source>
</evidence>
<dbReference type="NCBIfam" id="TIGR01076">
    <property type="entry name" value="sortase_fam"/>
    <property type="match status" value="1"/>
</dbReference>
<dbReference type="Proteomes" id="UP000220527">
    <property type="component" value="Unassembled WGS sequence"/>
</dbReference>
<name>A0A2A6RG15_9CHLR</name>
<dbReference type="EMBL" id="NQWI01000096">
    <property type="protein sequence ID" value="PDW01962.1"/>
    <property type="molecule type" value="Genomic_DNA"/>
</dbReference>
<sequence>MARSTPSQQPQEDDILSALLTSEVPSRCGQMRPTRLRSTTQQRAEALRGFLFRTWVDRALSVVERVLVVAVLAAFVYWLADGYGRDWLYARNAAHTAPVELASNVAVSHAQTLETTDQLGLALPFTRPEDGLEASADLPSQRDAFLVPQPMHERSATATTDPRPQRLHLPSIDASMRVDEVFLSNGVWQVAEYAAGYHHGTALPGLVGNSVISGHAGLRGAVFRDLGRLKPGDQVVVETGNWRYTYHVRSLVNVWPHQVEVMAPTPTPVLTLITCTNWDLQRLIVVADLAEAHPL</sequence>
<evidence type="ECO:0000313" key="3">
    <source>
        <dbReference type="Proteomes" id="UP000220527"/>
    </source>
</evidence>
<dbReference type="InterPro" id="IPR023365">
    <property type="entry name" value="Sortase_dom-sf"/>
</dbReference>
<proteinExistence type="predicted"/>
<dbReference type="CDD" id="cd05830">
    <property type="entry name" value="Sortase_E"/>
    <property type="match status" value="1"/>
</dbReference>
<dbReference type="InterPro" id="IPR042003">
    <property type="entry name" value="Sortase_E"/>
</dbReference>
<dbReference type="RefSeq" id="WP_097645188.1">
    <property type="nucleotide sequence ID" value="NZ_NQWI01000096.1"/>
</dbReference>
<organism evidence="2 3">
    <name type="scientific">Candidatus Viridilinea mediisalina</name>
    <dbReference type="NCBI Taxonomy" id="2024553"/>
    <lineage>
        <taxon>Bacteria</taxon>
        <taxon>Bacillati</taxon>
        <taxon>Chloroflexota</taxon>
        <taxon>Chloroflexia</taxon>
        <taxon>Chloroflexales</taxon>
        <taxon>Chloroflexineae</taxon>
        <taxon>Oscillochloridaceae</taxon>
        <taxon>Candidatus Viridilinea</taxon>
    </lineage>
</organism>
<evidence type="ECO:0000313" key="2">
    <source>
        <dbReference type="EMBL" id="PDW01962.1"/>
    </source>
</evidence>
<evidence type="ECO:0008006" key="4">
    <source>
        <dbReference type="Google" id="ProtNLM"/>
    </source>
</evidence>
<dbReference type="Pfam" id="PF04203">
    <property type="entry name" value="Sortase"/>
    <property type="match status" value="1"/>
</dbReference>
<dbReference type="InterPro" id="IPR005754">
    <property type="entry name" value="Sortase"/>
</dbReference>
<gene>
    <name evidence="2" type="ORF">CJ255_16430</name>
</gene>
<keyword evidence="3" id="KW-1185">Reference proteome</keyword>
<keyword evidence="1" id="KW-0378">Hydrolase</keyword>
<accession>A0A2A6RG15</accession>
<dbReference type="SUPFAM" id="SSF63817">
    <property type="entry name" value="Sortase"/>
    <property type="match status" value="1"/>
</dbReference>
<dbReference type="AlphaFoldDB" id="A0A2A6RG15"/>